<dbReference type="EMBL" id="AFRT01000756">
    <property type="protein sequence ID" value="ELU42750.1"/>
    <property type="molecule type" value="Genomic_DNA"/>
</dbReference>
<comment type="caution">
    <text evidence="2">The sequence shown here is derived from an EMBL/GenBank/DDBJ whole genome shotgun (WGS) entry which is preliminary data.</text>
</comment>
<evidence type="ECO:0000313" key="2">
    <source>
        <dbReference type="EMBL" id="ELU42750.1"/>
    </source>
</evidence>
<feature type="region of interest" description="Disordered" evidence="1">
    <location>
        <begin position="1"/>
        <end position="24"/>
    </location>
</feature>
<reference evidence="2 3" key="1">
    <citation type="journal article" date="2013" name="Nat. Commun.">
        <title>The evolution and pathogenic mechanisms of the rice sheath blight pathogen.</title>
        <authorList>
            <person name="Zheng A."/>
            <person name="Lin R."/>
            <person name="Xu L."/>
            <person name="Qin P."/>
            <person name="Tang C."/>
            <person name="Ai P."/>
            <person name="Zhang D."/>
            <person name="Liu Y."/>
            <person name="Sun Z."/>
            <person name="Feng H."/>
            <person name="Wang Y."/>
            <person name="Chen Y."/>
            <person name="Liang X."/>
            <person name="Fu R."/>
            <person name="Li Q."/>
            <person name="Zhang J."/>
            <person name="Yu X."/>
            <person name="Xie Z."/>
            <person name="Ding L."/>
            <person name="Guan P."/>
            <person name="Tang J."/>
            <person name="Liang Y."/>
            <person name="Wang S."/>
            <person name="Deng Q."/>
            <person name="Li S."/>
            <person name="Zhu J."/>
            <person name="Wang L."/>
            <person name="Liu H."/>
            <person name="Li P."/>
        </authorList>
    </citation>
    <scope>NUCLEOTIDE SEQUENCE [LARGE SCALE GENOMIC DNA]</scope>
    <source>
        <strain evidence="3">AG-1 IA</strain>
    </source>
</reference>
<accession>L8WXN7</accession>
<dbReference type="Proteomes" id="UP000011668">
    <property type="component" value="Unassembled WGS sequence"/>
</dbReference>
<name>L8WXN7_THACA</name>
<keyword evidence="3" id="KW-1185">Reference proteome</keyword>
<protein>
    <submittedName>
        <fullName evidence="2">Uncharacterized protein</fullName>
    </submittedName>
</protein>
<proteinExistence type="predicted"/>
<sequence>MAWVQSNPQNTSSQDQNERTQDKLGNIKLSKLNMHGSKINMRGRYMSAAPVVIRIQLYGIVNKAVGATYPI</sequence>
<dbReference type="AlphaFoldDB" id="L8WXN7"/>
<evidence type="ECO:0000313" key="3">
    <source>
        <dbReference type="Proteomes" id="UP000011668"/>
    </source>
</evidence>
<evidence type="ECO:0000256" key="1">
    <source>
        <dbReference type="SAM" id="MobiDB-lite"/>
    </source>
</evidence>
<organism evidence="2 3">
    <name type="scientific">Thanatephorus cucumeris (strain AG1-IA)</name>
    <name type="common">Rice sheath blight fungus</name>
    <name type="synonym">Rhizoctonia solani</name>
    <dbReference type="NCBI Taxonomy" id="983506"/>
    <lineage>
        <taxon>Eukaryota</taxon>
        <taxon>Fungi</taxon>
        <taxon>Dikarya</taxon>
        <taxon>Basidiomycota</taxon>
        <taxon>Agaricomycotina</taxon>
        <taxon>Agaricomycetes</taxon>
        <taxon>Cantharellales</taxon>
        <taxon>Ceratobasidiaceae</taxon>
        <taxon>Rhizoctonia</taxon>
        <taxon>Rhizoctonia solani AG-1</taxon>
    </lineage>
</organism>
<feature type="compositionally biased region" description="Polar residues" evidence="1">
    <location>
        <begin position="1"/>
        <end position="15"/>
    </location>
</feature>
<gene>
    <name evidence="2" type="ORF">AG1IA_03220</name>
</gene>
<dbReference type="HOGENOM" id="CLU_2741797_0_0_1"/>